<comment type="caution">
    <text evidence="1">The sequence shown here is derived from an EMBL/GenBank/DDBJ whole genome shotgun (WGS) entry which is preliminary data.</text>
</comment>
<sequence length="233" mass="25303">MAKKDKKPAPVESSDSETEATAADAATADRPTKRRTAAEIRHVKKEKQRVAREGSEATRAAAHQYLQQWSNDRESWKFNKARQLWIVRHLYLESQVPSDLFELAIQYLDGSGDVLRKSLASDARLIAEPMSAITPELQAMRSKALGLMPSHVTKAEAKAARKTKVVKDKAPASAAAKDGEKTKSSGTEATATDKDTTATNAEGAVSESTMKRATRIIEVLAAVKPVEPPVAPK</sequence>
<reference evidence="1" key="1">
    <citation type="submission" date="2022-07" db="EMBL/GenBank/DDBJ databases">
        <title>Phylogenomic reconstructions and comparative analyses of Kickxellomycotina fungi.</title>
        <authorList>
            <person name="Reynolds N.K."/>
            <person name="Stajich J.E."/>
            <person name="Barry K."/>
            <person name="Grigoriev I.V."/>
            <person name="Crous P."/>
            <person name="Smith M.E."/>
        </authorList>
    </citation>
    <scope>NUCLEOTIDE SEQUENCE</scope>
    <source>
        <strain evidence="1">CBS 190363</strain>
    </source>
</reference>
<keyword evidence="2" id="KW-1185">Reference proteome</keyword>
<accession>A0ACC1M170</accession>
<organism evidence="1 2">
    <name type="scientific">Coemansia aciculifera</name>
    <dbReference type="NCBI Taxonomy" id="417176"/>
    <lineage>
        <taxon>Eukaryota</taxon>
        <taxon>Fungi</taxon>
        <taxon>Fungi incertae sedis</taxon>
        <taxon>Zoopagomycota</taxon>
        <taxon>Kickxellomycotina</taxon>
        <taxon>Kickxellomycetes</taxon>
        <taxon>Kickxellales</taxon>
        <taxon>Kickxellaceae</taxon>
        <taxon>Coemansia</taxon>
    </lineage>
</organism>
<evidence type="ECO:0000313" key="1">
    <source>
        <dbReference type="EMBL" id="KAJ2892273.1"/>
    </source>
</evidence>
<dbReference type="EMBL" id="JANBVB010000772">
    <property type="protein sequence ID" value="KAJ2892273.1"/>
    <property type="molecule type" value="Genomic_DNA"/>
</dbReference>
<feature type="non-terminal residue" evidence="1">
    <location>
        <position position="233"/>
    </location>
</feature>
<protein>
    <submittedName>
        <fullName evidence="1">Uncharacterized protein</fullName>
    </submittedName>
</protein>
<evidence type="ECO:0000313" key="2">
    <source>
        <dbReference type="Proteomes" id="UP001139981"/>
    </source>
</evidence>
<name>A0ACC1M170_9FUNG</name>
<dbReference type="Proteomes" id="UP001139981">
    <property type="component" value="Unassembled WGS sequence"/>
</dbReference>
<gene>
    <name evidence="1" type="ORF">IWW38_003283</name>
</gene>
<proteinExistence type="predicted"/>